<keyword evidence="2" id="KW-0472">Membrane</keyword>
<name>A0A7G8BJX4_9BACT</name>
<evidence type="ECO:0000256" key="1">
    <source>
        <dbReference type="SAM" id="MobiDB-lite"/>
    </source>
</evidence>
<accession>A0A7G8BJX4</accession>
<feature type="region of interest" description="Disordered" evidence="1">
    <location>
        <begin position="123"/>
        <end position="149"/>
    </location>
</feature>
<protein>
    <submittedName>
        <fullName evidence="3">Uncharacterized protein</fullName>
    </submittedName>
</protein>
<evidence type="ECO:0000313" key="3">
    <source>
        <dbReference type="EMBL" id="QNI32844.1"/>
    </source>
</evidence>
<dbReference type="KEGG" id="adin:H7849_02255"/>
<keyword evidence="4" id="KW-1185">Reference proteome</keyword>
<organism evidence="3 4">
    <name type="scientific">Alloacidobacterium dinghuense</name>
    <dbReference type="NCBI Taxonomy" id="2763107"/>
    <lineage>
        <taxon>Bacteria</taxon>
        <taxon>Pseudomonadati</taxon>
        <taxon>Acidobacteriota</taxon>
        <taxon>Terriglobia</taxon>
        <taxon>Terriglobales</taxon>
        <taxon>Acidobacteriaceae</taxon>
        <taxon>Alloacidobacterium</taxon>
    </lineage>
</organism>
<keyword evidence="2" id="KW-0812">Transmembrane</keyword>
<gene>
    <name evidence="3" type="ORF">H7849_02255</name>
</gene>
<evidence type="ECO:0000313" key="4">
    <source>
        <dbReference type="Proteomes" id="UP000515312"/>
    </source>
</evidence>
<sequence length="287" mass="30995">MSFFADTKETVSRFKNHIDEFQNLFHRHQVEFGSPKNIWRFIVKLKKDTTFRRDVVRLGNAVVRREGGKVSLTILFTIIAIAIGGIGIASMGWAVGLPAAALAALLGSIGFGVGQEIDTAIKPQGSQEASRVDPGTTEQHESPDAITPPEGIIVDGVSQFELSIATEESVYAITEALKILDETLSSEAAKASEGRRKLDQILSRLEKLDGDFSATSKYVSEALPSLAQTFEGVKGDLNAQIEDMQSAVEAQTAQIGKLRLVVVVQAGITFVVLAIGLCVLLRSFHVI</sequence>
<feature type="transmembrane region" description="Helical" evidence="2">
    <location>
        <begin position="95"/>
        <end position="114"/>
    </location>
</feature>
<feature type="transmembrane region" description="Helical" evidence="2">
    <location>
        <begin position="260"/>
        <end position="284"/>
    </location>
</feature>
<evidence type="ECO:0000256" key="2">
    <source>
        <dbReference type="SAM" id="Phobius"/>
    </source>
</evidence>
<reference evidence="3 4" key="1">
    <citation type="submission" date="2020-08" db="EMBL/GenBank/DDBJ databases">
        <title>Edaphobacter telluris sp. nov. and Acidobacterium dinghuensis sp. nov., two acidobacteria isolated from forest soil.</title>
        <authorList>
            <person name="Fu J."/>
            <person name="Qiu L."/>
        </authorList>
    </citation>
    <scope>NUCLEOTIDE SEQUENCE [LARGE SCALE GENOMIC DNA]</scope>
    <source>
        <strain evidence="3">4Y35</strain>
    </source>
</reference>
<keyword evidence="2" id="KW-1133">Transmembrane helix</keyword>
<dbReference type="RefSeq" id="WP_186743820.1">
    <property type="nucleotide sequence ID" value="NZ_CP060394.1"/>
</dbReference>
<dbReference type="EMBL" id="CP060394">
    <property type="protein sequence ID" value="QNI32844.1"/>
    <property type="molecule type" value="Genomic_DNA"/>
</dbReference>
<proteinExistence type="predicted"/>
<dbReference type="AlphaFoldDB" id="A0A7G8BJX4"/>
<dbReference type="Proteomes" id="UP000515312">
    <property type="component" value="Chromosome"/>
</dbReference>
<feature type="transmembrane region" description="Helical" evidence="2">
    <location>
        <begin position="70"/>
        <end position="89"/>
    </location>
</feature>